<name>A0A2W5GTM1_9SPHI</name>
<evidence type="ECO:0000313" key="1">
    <source>
        <dbReference type="EMBL" id="PZP46662.1"/>
    </source>
</evidence>
<proteinExistence type="predicted"/>
<comment type="caution">
    <text evidence="1">The sequence shown here is derived from an EMBL/GenBank/DDBJ whole genome shotgun (WGS) entry which is preliminary data.</text>
</comment>
<protein>
    <submittedName>
        <fullName evidence="1">Uncharacterized protein</fullName>
    </submittedName>
</protein>
<accession>A0A2W5GTM1</accession>
<gene>
    <name evidence="1" type="ORF">DI598_11815</name>
</gene>
<dbReference type="EMBL" id="QFOI01000216">
    <property type="protein sequence ID" value="PZP46662.1"/>
    <property type="molecule type" value="Genomic_DNA"/>
</dbReference>
<dbReference type="Proteomes" id="UP000249645">
    <property type="component" value="Unassembled WGS sequence"/>
</dbReference>
<evidence type="ECO:0000313" key="2">
    <source>
        <dbReference type="Proteomes" id="UP000249645"/>
    </source>
</evidence>
<reference evidence="1 2" key="1">
    <citation type="submission" date="2017-11" db="EMBL/GenBank/DDBJ databases">
        <title>Infants hospitalized years apart are colonized by the same room-sourced microbial strains.</title>
        <authorList>
            <person name="Brooks B."/>
            <person name="Olm M.R."/>
            <person name="Firek B.A."/>
            <person name="Baker R."/>
            <person name="Thomas B.C."/>
            <person name="Morowitz M.J."/>
            <person name="Banfield J.F."/>
        </authorList>
    </citation>
    <scope>NUCLEOTIDE SEQUENCE [LARGE SCALE GENOMIC DNA]</scope>
    <source>
        <strain evidence="1">S2_009_000_R2_76</strain>
    </source>
</reference>
<sequence length="271" mass="31608">MIRDFRLFSTIENGINGAECYALDLIYICLLREFGQNAYTRIAVNQSDDVNEAIIKDPGNRIHCNIRYPSFPDFFEKSPKERNLIRLDCIHTALLRIAAYDKKLEVDKLENIKNKILKKNFSFEFLCKAFPYAKDKGFVAKIIVNPQIDKFVYYLQVEVNNLIKCKIEFFNGITANHFGEELFNTCKWINNNQLVIYSKNDHEVDIFFLIDACSFEIKNLTTYENPPMYTTRRADITKVVKDKANEDWLSSRSLDIQQLLRSQPSPDNANN</sequence>
<dbReference type="AlphaFoldDB" id="A0A2W5GTM1"/>
<organism evidence="1 2">
    <name type="scientific">Pseudopedobacter saltans</name>
    <dbReference type="NCBI Taxonomy" id="151895"/>
    <lineage>
        <taxon>Bacteria</taxon>
        <taxon>Pseudomonadati</taxon>
        <taxon>Bacteroidota</taxon>
        <taxon>Sphingobacteriia</taxon>
        <taxon>Sphingobacteriales</taxon>
        <taxon>Sphingobacteriaceae</taxon>
        <taxon>Pseudopedobacter</taxon>
    </lineage>
</organism>